<protein>
    <recommendedName>
        <fullName evidence="3">Saccharopine dehydrogenase NADP binding domain-containing protein</fullName>
    </recommendedName>
</protein>
<keyword evidence="5" id="KW-1185">Reference proteome</keyword>
<dbReference type="RefSeq" id="XP_033534257.1">
    <property type="nucleotide sequence ID" value="XM_033679465.1"/>
</dbReference>
<dbReference type="GO" id="GO:0005739">
    <property type="term" value="C:mitochondrion"/>
    <property type="evidence" value="ECO:0007669"/>
    <property type="project" value="TreeGrafter"/>
</dbReference>
<dbReference type="Proteomes" id="UP000504638">
    <property type="component" value="Unplaced"/>
</dbReference>
<dbReference type="EMBL" id="ML975157">
    <property type="protein sequence ID" value="KAF1812626.1"/>
    <property type="molecule type" value="Genomic_DNA"/>
</dbReference>
<dbReference type="Gene3D" id="3.40.50.720">
    <property type="entry name" value="NAD(P)-binding Rossmann-like Domain"/>
    <property type="match status" value="1"/>
</dbReference>
<accession>A0A6G1G3Z5</accession>
<dbReference type="AlphaFoldDB" id="A0A6G1G3Z5"/>
<sequence length="415" mass="44931">MADTSKQYDIVLLGATGFTGKLTAQHIAEKLPTSLRWAIAGRNAKKLDDVLSDLTKRYPTRTAPAVEVVDQNVKELTALARKTKLIISTVGPFHRHGTPVVEACATTGTHYIDSTGEAPWVKDMIDKYHDLAKSTGAIMIPQCGIDSVPSDLIAWALVELVRKKLDAGVRDVVNGVTVFDFKPSGGTLLTMLTLLESFSFKQLGTSMRPFGLSPVPRPRATATRPGTLLTKLFGYFRHPDIGTLTSWTMAATNEAIVGRSWGLFDGGKHYGGSFRFGEFRKVRNVVVAMIMHFGLAFIASLVAFPPARKLIQKLVVQPGSGPDPETTKGNRLEYRAVAVADTSPPRKALAKFSYEGDGYYFTGLLLAEAAMVVLEGSDKVAAKQMGGGILTPATLGDEYADRLRRVGVQLEASML</sequence>
<comment type="similarity">
    <text evidence="1">Belongs to the saccharopine dehydrogenase family.</text>
</comment>
<dbReference type="Pfam" id="PF03435">
    <property type="entry name" value="Sacchrp_dh_NADP"/>
    <property type="match status" value="1"/>
</dbReference>
<dbReference type="SUPFAM" id="SSF51735">
    <property type="entry name" value="NAD(P)-binding Rossmann-fold domains"/>
    <property type="match status" value="1"/>
</dbReference>
<evidence type="ECO:0000256" key="1">
    <source>
        <dbReference type="ARBA" id="ARBA00038048"/>
    </source>
</evidence>
<gene>
    <name evidence="4 6" type="ORF">P152DRAFT_458447</name>
</gene>
<name>A0A6G1G3Z5_9PEZI</name>
<feature type="transmembrane region" description="Helical" evidence="2">
    <location>
        <begin position="285"/>
        <end position="304"/>
    </location>
</feature>
<evidence type="ECO:0000313" key="5">
    <source>
        <dbReference type="Proteomes" id="UP000504638"/>
    </source>
</evidence>
<reference evidence="6" key="2">
    <citation type="submission" date="2020-04" db="EMBL/GenBank/DDBJ databases">
        <authorList>
            <consortium name="NCBI Genome Project"/>
        </authorList>
    </citation>
    <scope>NUCLEOTIDE SEQUENCE</scope>
    <source>
        <strain evidence="6">CBS 781.70</strain>
    </source>
</reference>
<dbReference type="OrthoDB" id="10268090at2759"/>
<dbReference type="PANTHER" id="PTHR12286">
    <property type="entry name" value="SACCHAROPINE DEHYDROGENASE-LIKE OXIDOREDUCTASE"/>
    <property type="match status" value="1"/>
</dbReference>
<organism evidence="4">
    <name type="scientific">Eremomyces bilateralis CBS 781.70</name>
    <dbReference type="NCBI Taxonomy" id="1392243"/>
    <lineage>
        <taxon>Eukaryota</taxon>
        <taxon>Fungi</taxon>
        <taxon>Dikarya</taxon>
        <taxon>Ascomycota</taxon>
        <taxon>Pezizomycotina</taxon>
        <taxon>Dothideomycetes</taxon>
        <taxon>Dothideomycetes incertae sedis</taxon>
        <taxon>Eremomycetales</taxon>
        <taxon>Eremomycetaceae</taxon>
        <taxon>Eremomyces</taxon>
    </lineage>
</organism>
<dbReference type="GO" id="GO:0005886">
    <property type="term" value="C:plasma membrane"/>
    <property type="evidence" value="ECO:0007669"/>
    <property type="project" value="TreeGrafter"/>
</dbReference>
<dbReference type="GO" id="GO:0009247">
    <property type="term" value="P:glycolipid biosynthetic process"/>
    <property type="evidence" value="ECO:0007669"/>
    <property type="project" value="TreeGrafter"/>
</dbReference>
<dbReference type="GO" id="GO:0005811">
    <property type="term" value="C:lipid droplet"/>
    <property type="evidence" value="ECO:0007669"/>
    <property type="project" value="TreeGrafter"/>
</dbReference>
<keyword evidence="2" id="KW-1133">Transmembrane helix</keyword>
<keyword evidence="2" id="KW-0472">Membrane</keyword>
<reference evidence="4 6" key="1">
    <citation type="submission" date="2020-01" db="EMBL/GenBank/DDBJ databases">
        <authorList>
            <consortium name="DOE Joint Genome Institute"/>
            <person name="Haridas S."/>
            <person name="Albert R."/>
            <person name="Binder M."/>
            <person name="Bloem J."/>
            <person name="Labutti K."/>
            <person name="Salamov A."/>
            <person name="Andreopoulos B."/>
            <person name="Baker S.E."/>
            <person name="Barry K."/>
            <person name="Bills G."/>
            <person name="Bluhm B.H."/>
            <person name="Cannon C."/>
            <person name="Castanera R."/>
            <person name="Culley D.E."/>
            <person name="Daum C."/>
            <person name="Ezra D."/>
            <person name="Gonzalez J.B."/>
            <person name="Henrissat B."/>
            <person name="Kuo A."/>
            <person name="Liang C."/>
            <person name="Lipzen A."/>
            <person name="Lutzoni F."/>
            <person name="Magnuson J."/>
            <person name="Mondo S."/>
            <person name="Nolan M."/>
            <person name="Ohm R."/>
            <person name="Pangilinan J."/>
            <person name="Park H.-J."/>
            <person name="Ramirez L."/>
            <person name="Alfaro M."/>
            <person name="Sun H."/>
            <person name="Tritt A."/>
            <person name="Yoshinaga Y."/>
            <person name="Zwiers L.-H."/>
            <person name="Turgeon B.G."/>
            <person name="Goodwin S.B."/>
            <person name="Spatafora J.W."/>
            <person name="Crous P.W."/>
            <person name="Grigoriev I.V."/>
        </authorList>
    </citation>
    <scope>NUCLEOTIDE SEQUENCE</scope>
    <source>
        <strain evidence="4 6">CBS 781.70</strain>
    </source>
</reference>
<feature type="domain" description="Saccharopine dehydrogenase NADP binding" evidence="3">
    <location>
        <begin position="10"/>
        <end position="139"/>
    </location>
</feature>
<evidence type="ECO:0000313" key="6">
    <source>
        <dbReference type="RefSeq" id="XP_033534257.1"/>
    </source>
</evidence>
<dbReference type="InterPro" id="IPR005097">
    <property type="entry name" value="Sacchrp_dh_NADP-bd"/>
</dbReference>
<evidence type="ECO:0000256" key="2">
    <source>
        <dbReference type="SAM" id="Phobius"/>
    </source>
</evidence>
<dbReference type="GeneID" id="54420035"/>
<evidence type="ECO:0000259" key="3">
    <source>
        <dbReference type="Pfam" id="PF03435"/>
    </source>
</evidence>
<evidence type="ECO:0000313" key="4">
    <source>
        <dbReference type="EMBL" id="KAF1812626.1"/>
    </source>
</evidence>
<proteinExistence type="inferred from homology"/>
<dbReference type="InterPro" id="IPR036291">
    <property type="entry name" value="NAD(P)-bd_dom_sf"/>
</dbReference>
<reference evidence="6" key="3">
    <citation type="submission" date="2025-04" db="UniProtKB">
        <authorList>
            <consortium name="RefSeq"/>
        </authorList>
    </citation>
    <scope>IDENTIFICATION</scope>
    <source>
        <strain evidence="6">CBS 781.70</strain>
    </source>
</reference>
<dbReference type="InterPro" id="IPR051276">
    <property type="entry name" value="Saccharopine_DH-like_oxidrdct"/>
</dbReference>
<keyword evidence="2" id="KW-0812">Transmembrane</keyword>
<dbReference type="PANTHER" id="PTHR12286:SF5">
    <property type="entry name" value="SACCHAROPINE DEHYDROGENASE-LIKE OXIDOREDUCTASE"/>
    <property type="match status" value="1"/>
</dbReference>